<dbReference type="SUPFAM" id="SSF55068">
    <property type="entry name" value="Peptide methionine sulfoxide reductase"/>
    <property type="match status" value="1"/>
</dbReference>
<protein>
    <recommendedName>
        <fullName evidence="5">Peptide methionine sulfoxide reductase MsrA</fullName>
        <shortName evidence="5">Protein-methionine-S-oxide reductase</shortName>
        <ecNumber evidence="5">1.8.4.11</ecNumber>
    </recommendedName>
    <alternativeName>
        <fullName evidence="5">Peptide-methionine (S)-S-oxide reductase</fullName>
        <shortName evidence="5">Peptide Met(O) reductase</shortName>
    </alternativeName>
</protein>
<dbReference type="GO" id="GO:0034599">
    <property type="term" value="P:cellular response to oxidative stress"/>
    <property type="evidence" value="ECO:0007669"/>
    <property type="project" value="TreeGrafter"/>
</dbReference>
<comment type="catalytic activity">
    <reaction evidence="3 5">
        <text>L-methionyl-[protein] + [thioredoxin]-disulfide + H2O = L-methionyl-(S)-S-oxide-[protein] + [thioredoxin]-dithiol</text>
        <dbReference type="Rhea" id="RHEA:14217"/>
        <dbReference type="Rhea" id="RHEA-COMP:10698"/>
        <dbReference type="Rhea" id="RHEA-COMP:10700"/>
        <dbReference type="Rhea" id="RHEA-COMP:12313"/>
        <dbReference type="Rhea" id="RHEA-COMP:12315"/>
        <dbReference type="ChEBI" id="CHEBI:15377"/>
        <dbReference type="ChEBI" id="CHEBI:16044"/>
        <dbReference type="ChEBI" id="CHEBI:29950"/>
        <dbReference type="ChEBI" id="CHEBI:44120"/>
        <dbReference type="ChEBI" id="CHEBI:50058"/>
        <dbReference type="EC" id="1.8.4.11"/>
    </reaction>
</comment>
<feature type="active site" evidence="5">
    <location>
        <position position="12"/>
    </location>
</feature>
<evidence type="ECO:0000256" key="4">
    <source>
        <dbReference type="ARBA" id="ARBA00048782"/>
    </source>
</evidence>
<dbReference type="EC" id="1.8.4.11" evidence="5"/>
<evidence type="ECO:0000313" key="7">
    <source>
        <dbReference type="EMBL" id="RIY33502.1"/>
    </source>
</evidence>
<feature type="domain" description="Peptide methionine sulphoxide reductase MsrA" evidence="6">
    <location>
        <begin position="6"/>
        <end position="158"/>
    </location>
</feature>
<dbReference type="Gene3D" id="3.30.1060.10">
    <property type="entry name" value="Peptide methionine sulphoxide reductase MsrA"/>
    <property type="match status" value="1"/>
</dbReference>
<dbReference type="OrthoDB" id="4174719at2"/>
<dbReference type="RefSeq" id="WP_119524762.1">
    <property type="nucleotide sequence ID" value="NZ_NRHC01000031.1"/>
</dbReference>
<reference evidence="7 8" key="1">
    <citation type="submission" date="2017-08" db="EMBL/GenBank/DDBJ databases">
        <title>Reclassification of Bisgaard taxon 37 and 44.</title>
        <authorList>
            <person name="Christensen H."/>
        </authorList>
    </citation>
    <scope>NUCLEOTIDE SEQUENCE [LARGE SCALE GENOMIC DNA]</scope>
    <source>
        <strain evidence="7 8">B96_3</strain>
    </source>
</reference>
<dbReference type="AlphaFoldDB" id="A0A3A1Y5F1"/>
<organism evidence="7 8">
    <name type="scientific">Psittacicella hinzii</name>
    <dbReference type="NCBI Taxonomy" id="2028575"/>
    <lineage>
        <taxon>Bacteria</taxon>
        <taxon>Pseudomonadati</taxon>
        <taxon>Pseudomonadota</taxon>
        <taxon>Gammaproteobacteria</taxon>
        <taxon>Pasteurellales</taxon>
        <taxon>Psittacicellaceae</taxon>
        <taxon>Psittacicella</taxon>
    </lineage>
</organism>
<dbReference type="Proteomes" id="UP000265691">
    <property type="component" value="Unassembled WGS sequence"/>
</dbReference>
<keyword evidence="8" id="KW-1185">Reference proteome</keyword>
<evidence type="ECO:0000256" key="3">
    <source>
        <dbReference type="ARBA" id="ARBA00047806"/>
    </source>
</evidence>
<evidence type="ECO:0000256" key="1">
    <source>
        <dbReference type="ARBA" id="ARBA00005591"/>
    </source>
</evidence>
<comment type="function">
    <text evidence="5">Has an important function as a repair enzyme for proteins that have been inactivated by oxidation. Catalyzes the reversible oxidation-reduction of methionine sulfoxide in proteins to methionine.</text>
</comment>
<name>A0A3A1Y5F1_9GAMM</name>
<dbReference type="NCBIfam" id="TIGR00401">
    <property type="entry name" value="msrA"/>
    <property type="match status" value="1"/>
</dbReference>
<dbReference type="InterPro" id="IPR050162">
    <property type="entry name" value="MsrA_MetSO_reductase"/>
</dbReference>
<dbReference type="GO" id="GO:0005737">
    <property type="term" value="C:cytoplasm"/>
    <property type="evidence" value="ECO:0007669"/>
    <property type="project" value="TreeGrafter"/>
</dbReference>
<dbReference type="InterPro" id="IPR036509">
    <property type="entry name" value="Met_Sox_Rdtase_MsrA_sf"/>
</dbReference>
<comment type="similarity">
    <text evidence="1 5">Belongs to the MsrA Met sulfoxide reductase family.</text>
</comment>
<evidence type="ECO:0000256" key="5">
    <source>
        <dbReference type="HAMAP-Rule" id="MF_01401"/>
    </source>
</evidence>
<dbReference type="GO" id="GO:0008113">
    <property type="term" value="F:peptide-methionine (S)-S-oxide reductase activity"/>
    <property type="evidence" value="ECO:0007669"/>
    <property type="project" value="UniProtKB-UniRule"/>
</dbReference>
<dbReference type="PANTHER" id="PTHR42799">
    <property type="entry name" value="MITOCHONDRIAL PEPTIDE METHIONINE SULFOXIDE REDUCTASE"/>
    <property type="match status" value="1"/>
</dbReference>
<evidence type="ECO:0000259" key="6">
    <source>
        <dbReference type="Pfam" id="PF01625"/>
    </source>
</evidence>
<proteinExistence type="inferred from homology"/>
<accession>A0A3A1Y5F1</accession>
<sequence>MSEKVIYLAGGCFWGTEKFLQSLIGVEATEVGYANGNRDGVSYKEVCTGTTAHVEAVKVVYNPAVISLEELLSAFLKTIDPTAVNQQGNDVGTQYRTGIYSLPEDFAQQQEVINTLLAKEQQKYSQPIVVENIPLNNYTSAEEYHQKYLDKNPTGYCHLNFIDLRPILEEQNKVARERLKG</sequence>
<evidence type="ECO:0000313" key="8">
    <source>
        <dbReference type="Proteomes" id="UP000265691"/>
    </source>
</evidence>
<comment type="caution">
    <text evidence="7">The sequence shown here is derived from an EMBL/GenBank/DDBJ whole genome shotgun (WGS) entry which is preliminary data.</text>
</comment>
<dbReference type="EMBL" id="NRHC01000031">
    <property type="protein sequence ID" value="RIY33502.1"/>
    <property type="molecule type" value="Genomic_DNA"/>
</dbReference>
<dbReference type="Pfam" id="PF01625">
    <property type="entry name" value="PMSR"/>
    <property type="match status" value="1"/>
</dbReference>
<evidence type="ECO:0000256" key="2">
    <source>
        <dbReference type="ARBA" id="ARBA00023002"/>
    </source>
</evidence>
<dbReference type="HAMAP" id="MF_01401">
    <property type="entry name" value="MsrA"/>
    <property type="match status" value="1"/>
</dbReference>
<dbReference type="GO" id="GO:0033744">
    <property type="term" value="F:L-methionine:thioredoxin-disulfide S-oxidoreductase activity"/>
    <property type="evidence" value="ECO:0007669"/>
    <property type="project" value="RHEA"/>
</dbReference>
<gene>
    <name evidence="5 7" type="primary">msrA</name>
    <name evidence="7" type="ORF">CKF54_02775</name>
</gene>
<dbReference type="PANTHER" id="PTHR42799:SF2">
    <property type="entry name" value="MITOCHONDRIAL PEPTIDE METHIONINE SULFOXIDE REDUCTASE"/>
    <property type="match status" value="1"/>
</dbReference>
<keyword evidence="2 5" id="KW-0560">Oxidoreductase</keyword>
<comment type="catalytic activity">
    <reaction evidence="4 5">
        <text>[thioredoxin]-disulfide + L-methionine + H2O = L-methionine (S)-S-oxide + [thioredoxin]-dithiol</text>
        <dbReference type="Rhea" id="RHEA:19993"/>
        <dbReference type="Rhea" id="RHEA-COMP:10698"/>
        <dbReference type="Rhea" id="RHEA-COMP:10700"/>
        <dbReference type="ChEBI" id="CHEBI:15377"/>
        <dbReference type="ChEBI" id="CHEBI:29950"/>
        <dbReference type="ChEBI" id="CHEBI:50058"/>
        <dbReference type="ChEBI" id="CHEBI:57844"/>
        <dbReference type="ChEBI" id="CHEBI:58772"/>
        <dbReference type="EC" id="1.8.4.11"/>
    </reaction>
</comment>
<dbReference type="InterPro" id="IPR002569">
    <property type="entry name" value="Met_Sox_Rdtase_MsrA_dom"/>
</dbReference>